<feature type="compositionally biased region" description="Basic residues" evidence="10">
    <location>
        <begin position="1"/>
        <end position="14"/>
    </location>
</feature>
<evidence type="ECO:0000256" key="10">
    <source>
        <dbReference type="SAM" id="MobiDB-lite"/>
    </source>
</evidence>
<evidence type="ECO:0000256" key="1">
    <source>
        <dbReference type="ARBA" id="ARBA00007316"/>
    </source>
</evidence>
<evidence type="ECO:0000313" key="12">
    <source>
        <dbReference type="Proteomes" id="UP000277108"/>
    </source>
</evidence>
<evidence type="ECO:0000256" key="4">
    <source>
        <dbReference type="ARBA" id="ARBA00022741"/>
    </source>
</evidence>
<organism evidence="11 12">
    <name type="scientific">Abyssicoccus albus</name>
    <dbReference type="NCBI Taxonomy" id="1817405"/>
    <lineage>
        <taxon>Bacteria</taxon>
        <taxon>Bacillati</taxon>
        <taxon>Bacillota</taxon>
        <taxon>Bacilli</taxon>
        <taxon>Bacillales</taxon>
        <taxon>Abyssicoccaceae</taxon>
    </lineage>
</organism>
<dbReference type="InterPro" id="IPR033756">
    <property type="entry name" value="YlxH/NBP35"/>
</dbReference>
<keyword evidence="5" id="KW-0418">Kinase</keyword>
<dbReference type="SUPFAM" id="SSF52540">
    <property type="entry name" value="P-loop containing nucleoside triphosphate hydrolases"/>
    <property type="match status" value="1"/>
</dbReference>
<keyword evidence="3" id="KW-0808">Transferase</keyword>
<dbReference type="GO" id="GO:0042802">
    <property type="term" value="F:identical protein binding"/>
    <property type="evidence" value="ECO:0007669"/>
    <property type="project" value="UniProtKB-ARBA"/>
</dbReference>
<accession>A0A3N5BTB1</accession>
<protein>
    <recommendedName>
        <fullName evidence="2">non-specific protein-tyrosine kinase</fullName>
        <ecNumber evidence="2">2.7.10.2</ecNumber>
    </recommendedName>
</protein>
<dbReference type="CDD" id="cd05387">
    <property type="entry name" value="BY-kinase"/>
    <property type="match status" value="1"/>
</dbReference>
<keyword evidence="7" id="KW-0829">Tyrosine-protein kinase</keyword>
<comment type="catalytic activity">
    <reaction evidence="8">
        <text>L-tyrosyl-[protein] + ATP = O-phospho-L-tyrosyl-[protein] + ADP + H(+)</text>
        <dbReference type="Rhea" id="RHEA:10596"/>
        <dbReference type="Rhea" id="RHEA-COMP:10136"/>
        <dbReference type="Rhea" id="RHEA-COMP:20101"/>
        <dbReference type="ChEBI" id="CHEBI:15378"/>
        <dbReference type="ChEBI" id="CHEBI:30616"/>
        <dbReference type="ChEBI" id="CHEBI:46858"/>
        <dbReference type="ChEBI" id="CHEBI:61978"/>
        <dbReference type="ChEBI" id="CHEBI:456216"/>
        <dbReference type="EC" id="2.7.10.2"/>
    </reaction>
</comment>
<dbReference type="InterPro" id="IPR005702">
    <property type="entry name" value="Wzc-like_C"/>
</dbReference>
<dbReference type="GO" id="GO:0004715">
    <property type="term" value="F:non-membrane spanning protein tyrosine kinase activity"/>
    <property type="evidence" value="ECO:0007669"/>
    <property type="project" value="UniProtKB-EC"/>
</dbReference>
<dbReference type="InterPro" id="IPR050445">
    <property type="entry name" value="Bact_polysacc_biosynth/exp"/>
</dbReference>
<keyword evidence="6" id="KW-0067">ATP-binding</keyword>
<evidence type="ECO:0000256" key="2">
    <source>
        <dbReference type="ARBA" id="ARBA00011903"/>
    </source>
</evidence>
<dbReference type="OrthoDB" id="9794577at2"/>
<dbReference type="InterPro" id="IPR027417">
    <property type="entry name" value="P-loop_NTPase"/>
</dbReference>
<evidence type="ECO:0000256" key="5">
    <source>
        <dbReference type="ARBA" id="ARBA00022777"/>
    </source>
</evidence>
<dbReference type="GO" id="GO:0005886">
    <property type="term" value="C:plasma membrane"/>
    <property type="evidence" value="ECO:0007669"/>
    <property type="project" value="UniProtKB-ARBA"/>
</dbReference>
<reference evidence="11 12" key="1">
    <citation type="submission" date="2018-11" db="EMBL/GenBank/DDBJ databases">
        <title>Genomic Encyclopedia of Type Strains, Phase IV (KMG-IV): sequencing the most valuable type-strain genomes for metagenomic binning, comparative biology and taxonomic classification.</title>
        <authorList>
            <person name="Goeker M."/>
        </authorList>
    </citation>
    <scope>NUCLEOTIDE SEQUENCE [LARGE SCALE GENOMIC DNA]</scope>
    <source>
        <strain evidence="11 12">DSM 29158</strain>
    </source>
</reference>
<keyword evidence="9" id="KW-0175">Coiled coil</keyword>
<sequence>MLSRSNKKSKKNNNSKRQLITHTEPKSPISEQYRTIRTNLSYSSVDKKMQVILITSADPSAGKSTTAANIAVAYSQSGNRTLLIDGDMRKPTVHHTFELPNQQGLSNAIVNDEMSVYSMIHESMIPSLYVLTAGPVPPNPSELIASQKMEHMIEEFRTEFDTIIIDTPPVLAVTDATVFSNYTDGTLMVINAQDNNRNSINKAKNNLEKANANILGIIMNNVKNKASDDYYYYKYYG</sequence>
<feature type="coiled-coil region" evidence="9">
    <location>
        <begin position="190"/>
        <end position="220"/>
    </location>
</feature>
<evidence type="ECO:0000256" key="3">
    <source>
        <dbReference type="ARBA" id="ARBA00022679"/>
    </source>
</evidence>
<keyword evidence="12" id="KW-1185">Reference proteome</keyword>
<name>A0A3N5BTB1_9BACL</name>
<dbReference type="EC" id="2.7.10.2" evidence="2"/>
<dbReference type="RefSeq" id="WP_123807723.1">
    <property type="nucleotide sequence ID" value="NZ_RKRK01000002.1"/>
</dbReference>
<dbReference type="PANTHER" id="PTHR32309">
    <property type="entry name" value="TYROSINE-PROTEIN KINASE"/>
    <property type="match status" value="1"/>
</dbReference>
<dbReference type="PANTHER" id="PTHR32309:SF13">
    <property type="entry name" value="FERRIC ENTEROBACTIN TRANSPORT PROTEIN FEPE"/>
    <property type="match status" value="1"/>
</dbReference>
<dbReference type="Gene3D" id="3.40.50.300">
    <property type="entry name" value="P-loop containing nucleotide triphosphate hydrolases"/>
    <property type="match status" value="1"/>
</dbReference>
<evidence type="ECO:0000256" key="8">
    <source>
        <dbReference type="ARBA" id="ARBA00051245"/>
    </source>
</evidence>
<gene>
    <name evidence="11" type="ORF">EDD62_0944</name>
</gene>
<evidence type="ECO:0000256" key="6">
    <source>
        <dbReference type="ARBA" id="ARBA00022840"/>
    </source>
</evidence>
<dbReference type="Pfam" id="PF10609">
    <property type="entry name" value="ParA"/>
    <property type="match status" value="1"/>
</dbReference>
<feature type="region of interest" description="Disordered" evidence="10">
    <location>
        <begin position="1"/>
        <end position="28"/>
    </location>
</feature>
<proteinExistence type="inferred from homology"/>
<evidence type="ECO:0000313" key="11">
    <source>
        <dbReference type="EMBL" id="RPF58300.1"/>
    </source>
</evidence>
<comment type="similarity">
    <text evidence="1">Belongs to the CpsD/CapB family.</text>
</comment>
<keyword evidence="4" id="KW-0547">Nucleotide-binding</keyword>
<dbReference type="GO" id="GO:0005524">
    <property type="term" value="F:ATP binding"/>
    <property type="evidence" value="ECO:0007669"/>
    <property type="project" value="UniProtKB-KW"/>
</dbReference>
<comment type="caution">
    <text evidence="11">The sequence shown here is derived from an EMBL/GenBank/DDBJ whole genome shotgun (WGS) entry which is preliminary data.</text>
</comment>
<dbReference type="EMBL" id="RKRK01000002">
    <property type="protein sequence ID" value="RPF58300.1"/>
    <property type="molecule type" value="Genomic_DNA"/>
</dbReference>
<dbReference type="AlphaFoldDB" id="A0A3N5BTB1"/>
<dbReference type="NCBIfam" id="TIGR01007">
    <property type="entry name" value="eps_fam"/>
    <property type="match status" value="1"/>
</dbReference>
<dbReference type="FunFam" id="3.40.50.300:FF:000527">
    <property type="entry name" value="Tyrosine-protein kinase etk"/>
    <property type="match status" value="1"/>
</dbReference>
<evidence type="ECO:0000256" key="7">
    <source>
        <dbReference type="ARBA" id="ARBA00023137"/>
    </source>
</evidence>
<evidence type="ECO:0000256" key="9">
    <source>
        <dbReference type="SAM" id="Coils"/>
    </source>
</evidence>
<dbReference type="Proteomes" id="UP000277108">
    <property type="component" value="Unassembled WGS sequence"/>
</dbReference>